<dbReference type="Proteomes" id="UP001190926">
    <property type="component" value="Unassembled WGS sequence"/>
</dbReference>
<comment type="similarity">
    <text evidence="1">Belongs to the PPR family. P subfamily.</text>
</comment>
<evidence type="ECO:0000313" key="5">
    <source>
        <dbReference type="Proteomes" id="UP001190926"/>
    </source>
</evidence>
<evidence type="ECO:0000313" key="4">
    <source>
        <dbReference type="EMBL" id="KAH6824315.1"/>
    </source>
</evidence>
<name>A0AAD4IZA6_PERFH</name>
<dbReference type="PANTHER" id="PTHR47447">
    <property type="entry name" value="OS03G0856100 PROTEIN"/>
    <property type="match status" value="1"/>
</dbReference>
<evidence type="ECO:0000256" key="3">
    <source>
        <dbReference type="PROSITE-ProRule" id="PRU00708"/>
    </source>
</evidence>
<dbReference type="GO" id="GO:0045727">
    <property type="term" value="P:positive regulation of translation"/>
    <property type="evidence" value="ECO:0007669"/>
    <property type="project" value="TreeGrafter"/>
</dbReference>
<dbReference type="Gene3D" id="1.25.40.10">
    <property type="entry name" value="Tetratricopeptide repeat domain"/>
    <property type="match status" value="3"/>
</dbReference>
<proteinExistence type="inferred from homology"/>
<dbReference type="Pfam" id="PF13041">
    <property type="entry name" value="PPR_2"/>
    <property type="match status" value="3"/>
</dbReference>
<sequence>MRMYVKSGSLEKACMVVDMMDEQKNIVPDVYLIRDILRIYQRCGRHDRLTYLYYRVLKNDESWDEEMCNCVINCCARALSVDELSRLLDEMLRKGLTPNTITFNVMLNAYGKSKLFERARKVFWISKKRGLVDVISYNTIIAAYGKNKYLNNMSAAVKKMQFDGFSVSLEAYNCMLDVCEKEGEMDKFRDVLQRMNASNYSADSYTCNILINIYGEKGWIDEVTGVLELKECGNDPDLCSYNTLIKAYGVVGMVEEAVGLVEEMRVNGIELDRITYSNLITVMKKNDMFLEAVKWSLWMK</sequence>
<dbReference type="GO" id="GO:0003729">
    <property type="term" value="F:mRNA binding"/>
    <property type="evidence" value="ECO:0007669"/>
    <property type="project" value="TreeGrafter"/>
</dbReference>
<dbReference type="GO" id="GO:0042134">
    <property type="term" value="F:rRNA primary transcript binding"/>
    <property type="evidence" value="ECO:0007669"/>
    <property type="project" value="TreeGrafter"/>
</dbReference>
<gene>
    <name evidence="4" type="ORF">C2S53_020890</name>
</gene>
<dbReference type="FunFam" id="1.25.40.10:FF:003613">
    <property type="entry name" value="Pentatricopeptide repeat-containing protein At3g23020"/>
    <property type="match status" value="1"/>
</dbReference>
<keyword evidence="2" id="KW-0677">Repeat</keyword>
<evidence type="ECO:0000256" key="1">
    <source>
        <dbReference type="ARBA" id="ARBA00007626"/>
    </source>
</evidence>
<dbReference type="PROSITE" id="PS51375">
    <property type="entry name" value="PPR"/>
    <property type="match status" value="4"/>
</dbReference>
<reference evidence="4 5" key="1">
    <citation type="journal article" date="2021" name="Nat. Commun.">
        <title>Incipient diploidization of the medicinal plant Perilla within 10,000 years.</title>
        <authorList>
            <person name="Zhang Y."/>
            <person name="Shen Q."/>
            <person name="Leng L."/>
            <person name="Zhang D."/>
            <person name="Chen S."/>
            <person name="Shi Y."/>
            <person name="Ning Z."/>
            <person name="Chen S."/>
        </authorList>
    </citation>
    <scope>NUCLEOTIDE SEQUENCE [LARGE SCALE GENOMIC DNA]</scope>
    <source>
        <strain evidence="5">cv. PC099</strain>
    </source>
</reference>
<dbReference type="AlphaFoldDB" id="A0AAD4IZA6"/>
<dbReference type="InterPro" id="IPR011990">
    <property type="entry name" value="TPR-like_helical_dom_sf"/>
</dbReference>
<dbReference type="GO" id="GO:0009570">
    <property type="term" value="C:chloroplast stroma"/>
    <property type="evidence" value="ECO:0007669"/>
    <property type="project" value="TreeGrafter"/>
</dbReference>
<feature type="repeat" description="PPR" evidence="3">
    <location>
        <begin position="99"/>
        <end position="133"/>
    </location>
</feature>
<comment type="caution">
    <text evidence="4">The sequence shown here is derived from an EMBL/GenBank/DDBJ whole genome shotgun (WGS) entry which is preliminary data.</text>
</comment>
<dbReference type="PANTHER" id="PTHR47447:SF12">
    <property type="entry name" value="PENTATRICOPEPTIDE REPEAT-CONTAINING PROTEIN ATP4 HOMOLOG, CHLOROPLASTIC"/>
    <property type="match status" value="1"/>
</dbReference>
<organism evidence="4 5">
    <name type="scientific">Perilla frutescens var. hirtella</name>
    <name type="common">Perilla citriodora</name>
    <name type="synonym">Perilla setoyensis</name>
    <dbReference type="NCBI Taxonomy" id="608512"/>
    <lineage>
        <taxon>Eukaryota</taxon>
        <taxon>Viridiplantae</taxon>
        <taxon>Streptophyta</taxon>
        <taxon>Embryophyta</taxon>
        <taxon>Tracheophyta</taxon>
        <taxon>Spermatophyta</taxon>
        <taxon>Magnoliopsida</taxon>
        <taxon>eudicotyledons</taxon>
        <taxon>Gunneridae</taxon>
        <taxon>Pentapetalae</taxon>
        <taxon>asterids</taxon>
        <taxon>lamiids</taxon>
        <taxon>Lamiales</taxon>
        <taxon>Lamiaceae</taxon>
        <taxon>Nepetoideae</taxon>
        <taxon>Elsholtzieae</taxon>
        <taxon>Perilla</taxon>
    </lineage>
</organism>
<feature type="repeat" description="PPR" evidence="3">
    <location>
        <begin position="168"/>
        <end position="202"/>
    </location>
</feature>
<dbReference type="NCBIfam" id="TIGR00756">
    <property type="entry name" value="PPR"/>
    <property type="match status" value="6"/>
</dbReference>
<keyword evidence="5" id="KW-1185">Reference proteome</keyword>
<feature type="repeat" description="PPR" evidence="3">
    <location>
        <begin position="64"/>
        <end position="98"/>
    </location>
</feature>
<dbReference type="Pfam" id="PF01535">
    <property type="entry name" value="PPR"/>
    <property type="match status" value="2"/>
</dbReference>
<accession>A0AAD4IZA6</accession>
<dbReference type="EMBL" id="SDAM02000368">
    <property type="protein sequence ID" value="KAH6824315.1"/>
    <property type="molecule type" value="Genomic_DNA"/>
</dbReference>
<feature type="repeat" description="PPR" evidence="3">
    <location>
        <begin position="237"/>
        <end position="271"/>
    </location>
</feature>
<protein>
    <submittedName>
        <fullName evidence="4">Tetratricopeptide repeat superfamily protein</fullName>
    </submittedName>
</protein>
<evidence type="ECO:0000256" key="2">
    <source>
        <dbReference type="ARBA" id="ARBA00022737"/>
    </source>
</evidence>
<dbReference type="InterPro" id="IPR002885">
    <property type="entry name" value="PPR_rpt"/>
</dbReference>